<organism evidence="2 3">
    <name type="scientific">Actinomadura adrarensis</name>
    <dbReference type="NCBI Taxonomy" id="1819600"/>
    <lineage>
        <taxon>Bacteria</taxon>
        <taxon>Bacillati</taxon>
        <taxon>Actinomycetota</taxon>
        <taxon>Actinomycetes</taxon>
        <taxon>Streptosporangiales</taxon>
        <taxon>Thermomonosporaceae</taxon>
        <taxon>Actinomadura</taxon>
    </lineage>
</organism>
<name>A0ABW3C9C1_9ACTN</name>
<comment type="caution">
    <text evidence="2">The sequence shown here is derived from an EMBL/GenBank/DDBJ whole genome shotgun (WGS) entry which is preliminary data.</text>
</comment>
<dbReference type="Proteomes" id="UP001597083">
    <property type="component" value="Unassembled WGS sequence"/>
</dbReference>
<evidence type="ECO:0000313" key="3">
    <source>
        <dbReference type="Proteomes" id="UP001597083"/>
    </source>
</evidence>
<evidence type="ECO:0000256" key="1">
    <source>
        <dbReference type="SAM" id="MobiDB-lite"/>
    </source>
</evidence>
<evidence type="ECO:0000313" key="2">
    <source>
        <dbReference type="EMBL" id="MFD0851113.1"/>
    </source>
</evidence>
<feature type="region of interest" description="Disordered" evidence="1">
    <location>
        <begin position="245"/>
        <end position="274"/>
    </location>
</feature>
<protein>
    <submittedName>
        <fullName evidence="2">Uncharacterized protein</fullName>
    </submittedName>
</protein>
<gene>
    <name evidence="2" type="ORF">ACFQ07_02705</name>
</gene>
<keyword evidence="3" id="KW-1185">Reference proteome</keyword>
<sequence>MQLTVVQESLKELPKATTGLAKLSGGGAYLTLEQGGWPATFFPGIVLDMSWVPRQAKIIAIARKLDRPIGLRDEAARIIGRAITFEYDPQAVTRATAPGGAASATPTGLSPTAWVLRALQILGYLDEEGRVVLAEDALERNLVGELDYLANQIHRITPAVQELIASGQIHKVVGSLNARGEPVYPATPGRPPITLLSYSPFVPASERPLPMRTRVAVERDPHKVAGFVRRLPDGQMHSDEALDAHREAQRRGQVANRNPLPPNYTYVQPHRRSK</sequence>
<accession>A0ABW3C9C1</accession>
<dbReference type="EMBL" id="JBHTIR010000258">
    <property type="protein sequence ID" value="MFD0851113.1"/>
    <property type="molecule type" value="Genomic_DNA"/>
</dbReference>
<reference evidence="3" key="1">
    <citation type="journal article" date="2019" name="Int. J. Syst. Evol. Microbiol.">
        <title>The Global Catalogue of Microorganisms (GCM) 10K type strain sequencing project: providing services to taxonomists for standard genome sequencing and annotation.</title>
        <authorList>
            <consortium name="The Broad Institute Genomics Platform"/>
            <consortium name="The Broad Institute Genome Sequencing Center for Infectious Disease"/>
            <person name="Wu L."/>
            <person name="Ma J."/>
        </authorList>
    </citation>
    <scope>NUCLEOTIDE SEQUENCE [LARGE SCALE GENOMIC DNA]</scope>
    <source>
        <strain evidence="3">JCM 31696</strain>
    </source>
</reference>
<proteinExistence type="predicted"/>